<dbReference type="CDD" id="cd04301">
    <property type="entry name" value="NAT_SF"/>
    <property type="match status" value="1"/>
</dbReference>
<gene>
    <name evidence="2" type="ORF">psyc5s11_23250</name>
</gene>
<dbReference type="Gene3D" id="3.40.630.30">
    <property type="match status" value="1"/>
</dbReference>
<reference evidence="3" key="1">
    <citation type="submission" date="2021-07" db="EMBL/GenBank/DDBJ databases">
        <title>Complete genome sequencing of a Clostridium isolate.</title>
        <authorList>
            <person name="Ueki A."/>
            <person name="Tonouchi A."/>
        </authorList>
    </citation>
    <scope>NUCLEOTIDE SEQUENCE [LARGE SCALE GENOMIC DNA]</scope>
    <source>
        <strain evidence="3">C5S11</strain>
    </source>
</reference>
<accession>A0ABN6IXL5</accession>
<dbReference type="RefSeq" id="WP_224037765.1">
    <property type="nucleotide sequence ID" value="NZ_AP024849.1"/>
</dbReference>
<evidence type="ECO:0000313" key="2">
    <source>
        <dbReference type="EMBL" id="BCZ46258.1"/>
    </source>
</evidence>
<name>A0ABN6IXL5_9CLOT</name>
<dbReference type="SUPFAM" id="SSF55729">
    <property type="entry name" value="Acyl-CoA N-acyltransferases (Nat)"/>
    <property type="match status" value="1"/>
</dbReference>
<protein>
    <submittedName>
        <fullName evidence="2">N-acetyltransferase GCN5</fullName>
    </submittedName>
</protein>
<dbReference type="Proteomes" id="UP000824633">
    <property type="component" value="Chromosome"/>
</dbReference>
<proteinExistence type="predicted"/>
<organism evidence="2 3">
    <name type="scientific">Clostridium gelidum</name>
    <dbReference type="NCBI Taxonomy" id="704125"/>
    <lineage>
        <taxon>Bacteria</taxon>
        <taxon>Bacillati</taxon>
        <taxon>Bacillota</taxon>
        <taxon>Clostridia</taxon>
        <taxon>Eubacteriales</taxon>
        <taxon>Clostridiaceae</taxon>
        <taxon>Clostridium</taxon>
    </lineage>
</organism>
<dbReference type="PROSITE" id="PS51186">
    <property type="entry name" value="GNAT"/>
    <property type="match status" value="1"/>
</dbReference>
<sequence length="256" mass="29055">MKNKILQLEELSINAFPAILTELYDGWVLRYSNGYTYRGNSINPLYSSTIELKDKIKYCEDKYFKSGLPCVYKMTENVDIALDISLENQGYTIEKCADIMECKIDKDIKLQGEEIKISMDMTNEWLEGFLNLNGTTKESIKSTAKAMLFNIKNPVFCASINDGGIMIACGLGVLENDKIGLYDINVMEQHRRKGFGTKICKAIIHQGIKNGADLAYLQVASLNEKAVQLYSSLGFEKVYTYWYRVKNSYDIGNIND</sequence>
<evidence type="ECO:0000259" key="1">
    <source>
        <dbReference type="PROSITE" id="PS51186"/>
    </source>
</evidence>
<dbReference type="EMBL" id="AP024849">
    <property type="protein sequence ID" value="BCZ46258.1"/>
    <property type="molecule type" value="Genomic_DNA"/>
</dbReference>
<evidence type="ECO:0000313" key="3">
    <source>
        <dbReference type="Proteomes" id="UP000824633"/>
    </source>
</evidence>
<dbReference type="InterPro" id="IPR016181">
    <property type="entry name" value="Acyl_CoA_acyltransferase"/>
</dbReference>
<keyword evidence="3" id="KW-1185">Reference proteome</keyword>
<dbReference type="InterPro" id="IPR000182">
    <property type="entry name" value="GNAT_dom"/>
</dbReference>
<dbReference type="Pfam" id="PF24553">
    <property type="entry name" value="Rv0428c_C"/>
    <property type="match status" value="1"/>
</dbReference>
<feature type="domain" description="N-acetyltransferase" evidence="1">
    <location>
        <begin position="116"/>
        <end position="250"/>
    </location>
</feature>
<dbReference type="InterPro" id="IPR056935">
    <property type="entry name" value="Rv0428c-like_C"/>
</dbReference>